<evidence type="ECO:0000256" key="4">
    <source>
        <dbReference type="ARBA" id="ARBA00023136"/>
    </source>
</evidence>
<evidence type="ECO:0000256" key="2">
    <source>
        <dbReference type="ARBA" id="ARBA00022692"/>
    </source>
</evidence>
<feature type="transmembrane region" description="Helical" evidence="5">
    <location>
        <begin position="243"/>
        <end position="265"/>
    </location>
</feature>
<feature type="transmembrane region" description="Helical" evidence="5">
    <location>
        <begin position="79"/>
        <end position="102"/>
    </location>
</feature>
<keyword evidence="8" id="KW-1185">Reference proteome</keyword>
<evidence type="ECO:0000256" key="1">
    <source>
        <dbReference type="ARBA" id="ARBA00004651"/>
    </source>
</evidence>
<comment type="subcellular location">
    <subcellularLocation>
        <location evidence="1">Cell membrane</location>
        <topology evidence="1">Multi-pass membrane protein</topology>
    </subcellularLocation>
</comment>
<protein>
    <submittedName>
        <fullName evidence="7">MFS transporter</fullName>
    </submittedName>
</protein>
<comment type="caution">
    <text evidence="7">The sequence shown here is derived from an EMBL/GenBank/DDBJ whole genome shotgun (WGS) entry which is preliminary data.</text>
</comment>
<evidence type="ECO:0000313" key="7">
    <source>
        <dbReference type="EMBL" id="GIJ44277.1"/>
    </source>
</evidence>
<evidence type="ECO:0000256" key="5">
    <source>
        <dbReference type="SAM" id="Phobius"/>
    </source>
</evidence>
<gene>
    <name evidence="7" type="ORF">Val02_11630</name>
</gene>
<feature type="transmembrane region" description="Helical" evidence="5">
    <location>
        <begin position="309"/>
        <end position="328"/>
    </location>
</feature>
<evidence type="ECO:0000256" key="3">
    <source>
        <dbReference type="ARBA" id="ARBA00022989"/>
    </source>
</evidence>
<dbReference type="InterPro" id="IPR052524">
    <property type="entry name" value="MFS_Cyanate_Porter"/>
</dbReference>
<evidence type="ECO:0000313" key="8">
    <source>
        <dbReference type="Proteomes" id="UP000619260"/>
    </source>
</evidence>
<accession>A0A8J4DPA7</accession>
<dbReference type="PANTHER" id="PTHR23523">
    <property type="match status" value="1"/>
</dbReference>
<feature type="transmembrane region" description="Helical" evidence="5">
    <location>
        <begin position="172"/>
        <end position="193"/>
    </location>
</feature>
<organism evidence="7 8">
    <name type="scientific">Virgisporangium aliadipatigenens</name>
    <dbReference type="NCBI Taxonomy" id="741659"/>
    <lineage>
        <taxon>Bacteria</taxon>
        <taxon>Bacillati</taxon>
        <taxon>Actinomycetota</taxon>
        <taxon>Actinomycetes</taxon>
        <taxon>Micromonosporales</taxon>
        <taxon>Micromonosporaceae</taxon>
        <taxon>Virgisporangium</taxon>
    </lineage>
</organism>
<dbReference type="Proteomes" id="UP000619260">
    <property type="component" value="Unassembled WGS sequence"/>
</dbReference>
<dbReference type="AlphaFoldDB" id="A0A8J4DPA7"/>
<feature type="transmembrane region" description="Helical" evidence="5">
    <location>
        <begin position="398"/>
        <end position="418"/>
    </location>
</feature>
<dbReference type="InterPro" id="IPR036259">
    <property type="entry name" value="MFS_trans_sf"/>
</dbReference>
<sequence>MPVGLRPERLVGERMRVGGSGSPGAAAEPDAVGGATGVRVRRGVGVLAGAAIVLAALNLRPAVTSIGPVLAELRADLGMSAAVAGLLTSVPVACFALVGFAAPRLARRVGAVVAVAAGTVATAVGVAARPFAPGTAAFVAWSVLALAGIAVVNVLLPAVVKEFFPARVGRLTGLYSMALNLGAATAAAATVPIAHAAGGSWRSGLGAWAVLAVLAVPPWLALTRTRTARARNTERASVARHPVAWALAVYFGLQATAAYVVIGWLPQMFRDAGIPQAAAGLLFSMTAVLGVPLSLLLSAVVDRMRGQSALAAVLCGFGLCGYAGLYAAPAAAPWLWAVLLGVANCSFPLALTMIGLRGSDGARVVALSAFAQGTGYLLSIPGPLVVGALYGYTGDWRWPLAFLVALMVPQCVAGIFAGRDRPV</sequence>
<feature type="transmembrane region" description="Helical" evidence="5">
    <location>
        <begin position="43"/>
        <end position="59"/>
    </location>
</feature>
<dbReference type="PROSITE" id="PS50850">
    <property type="entry name" value="MFS"/>
    <property type="match status" value="1"/>
</dbReference>
<dbReference type="Pfam" id="PF07690">
    <property type="entry name" value="MFS_1"/>
    <property type="match status" value="1"/>
</dbReference>
<feature type="transmembrane region" description="Helical" evidence="5">
    <location>
        <begin position="109"/>
        <end position="132"/>
    </location>
</feature>
<keyword evidence="2 5" id="KW-0812">Transmembrane</keyword>
<dbReference type="GO" id="GO:0005886">
    <property type="term" value="C:plasma membrane"/>
    <property type="evidence" value="ECO:0007669"/>
    <property type="project" value="UniProtKB-SubCell"/>
</dbReference>
<keyword evidence="4 5" id="KW-0472">Membrane</keyword>
<feature type="transmembrane region" description="Helical" evidence="5">
    <location>
        <begin position="334"/>
        <end position="354"/>
    </location>
</feature>
<feature type="transmembrane region" description="Helical" evidence="5">
    <location>
        <begin position="277"/>
        <end position="297"/>
    </location>
</feature>
<keyword evidence="3 5" id="KW-1133">Transmembrane helix</keyword>
<feature type="transmembrane region" description="Helical" evidence="5">
    <location>
        <begin position="138"/>
        <end position="160"/>
    </location>
</feature>
<dbReference type="GO" id="GO:0022857">
    <property type="term" value="F:transmembrane transporter activity"/>
    <property type="evidence" value="ECO:0007669"/>
    <property type="project" value="InterPro"/>
</dbReference>
<evidence type="ECO:0000259" key="6">
    <source>
        <dbReference type="PROSITE" id="PS50850"/>
    </source>
</evidence>
<dbReference type="EMBL" id="BOPF01000003">
    <property type="protein sequence ID" value="GIJ44277.1"/>
    <property type="molecule type" value="Genomic_DNA"/>
</dbReference>
<proteinExistence type="predicted"/>
<dbReference type="PANTHER" id="PTHR23523:SF2">
    <property type="entry name" value="2-NITROIMIDAZOLE TRANSPORTER"/>
    <property type="match status" value="1"/>
</dbReference>
<feature type="transmembrane region" description="Helical" evidence="5">
    <location>
        <begin position="366"/>
        <end position="392"/>
    </location>
</feature>
<name>A0A8J4DPA7_9ACTN</name>
<dbReference type="SUPFAM" id="SSF103473">
    <property type="entry name" value="MFS general substrate transporter"/>
    <property type="match status" value="1"/>
</dbReference>
<feature type="domain" description="Major facilitator superfamily (MFS) profile" evidence="6">
    <location>
        <begin position="44"/>
        <end position="423"/>
    </location>
</feature>
<dbReference type="InterPro" id="IPR020846">
    <property type="entry name" value="MFS_dom"/>
</dbReference>
<reference evidence="7" key="1">
    <citation type="submission" date="2021-01" db="EMBL/GenBank/DDBJ databases">
        <title>Whole genome shotgun sequence of Virgisporangium aliadipatigenens NBRC 105644.</title>
        <authorList>
            <person name="Komaki H."/>
            <person name="Tamura T."/>
        </authorList>
    </citation>
    <scope>NUCLEOTIDE SEQUENCE</scope>
    <source>
        <strain evidence="7">NBRC 105644</strain>
    </source>
</reference>
<dbReference type="Gene3D" id="1.20.1250.20">
    <property type="entry name" value="MFS general substrate transporter like domains"/>
    <property type="match status" value="2"/>
</dbReference>
<feature type="transmembrane region" description="Helical" evidence="5">
    <location>
        <begin position="205"/>
        <end position="222"/>
    </location>
</feature>
<dbReference type="InterPro" id="IPR011701">
    <property type="entry name" value="MFS"/>
</dbReference>